<comment type="function">
    <text evidence="6">Toxic component of a toxin-antitoxin (TA) system. An RNase.</text>
</comment>
<dbReference type="EMBL" id="FOAN01000001">
    <property type="protein sequence ID" value="SEK47383.1"/>
    <property type="molecule type" value="Genomic_DNA"/>
</dbReference>
<dbReference type="PANTHER" id="PTHR35901:SF1">
    <property type="entry name" value="EXONUCLEASE VAPC9"/>
    <property type="match status" value="1"/>
</dbReference>
<evidence type="ECO:0000313" key="8">
    <source>
        <dbReference type="EMBL" id="SEK47383.1"/>
    </source>
</evidence>
<dbReference type="Gene3D" id="3.40.50.1010">
    <property type="entry name" value="5'-nuclease"/>
    <property type="match status" value="1"/>
</dbReference>
<dbReference type="AlphaFoldDB" id="A0A1H7HAA9"/>
<dbReference type="GO" id="GO:0016787">
    <property type="term" value="F:hydrolase activity"/>
    <property type="evidence" value="ECO:0007669"/>
    <property type="project" value="UniProtKB-KW"/>
</dbReference>
<dbReference type="InterPro" id="IPR051619">
    <property type="entry name" value="TypeII_TA_RNase_PINc/VapC"/>
</dbReference>
<dbReference type="GO" id="GO:0090729">
    <property type="term" value="F:toxin activity"/>
    <property type="evidence" value="ECO:0007669"/>
    <property type="project" value="UniProtKB-KW"/>
</dbReference>
<dbReference type="PANTHER" id="PTHR35901">
    <property type="entry name" value="RIBONUCLEASE VAPC3"/>
    <property type="match status" value="1"/>
</dbReference>
<evidence type="ECO:0000313" key="9">
    <source>
        <dbReference type="Proteomes" id="UP000199664"/>
    </source>
</evidence>
<sequence>MSSVALDASFIVKLLVDESGSRLAQAVLEGYEAAGSVFLAPSHALAEIGEVLCRKLRKGSIESVQFERALDSATRRVASNDLTSLLAVAAKIAIDHGVSVYDALYVALADQAGALMLTADRKLAEKLRPTPFAPLILCVDESGLIFYGEP</sequence>
<organism evidence="8 9">
    <name type="scientific">Bosea lupini</name>
    <dbReference type="NCBI Taxonomy" id="1036779"/>
    <lineage>
        <taxon>Bacteria</taxon>
        <taxon>Pseudomonadati</taxon>
        <taxon>Pseudomonadota</taxon>
        <taxon>Alphaproteobacteria</taxon>
        <taxon>Hyphomicrobiales</taxon>
        <taxon>Boseaceae</taxon>
        <taxon>Bosea</taxon>
    </lineage>
</organism>
<dbReference type="InterPro" id="IPR029060">
    <property type="entry name" value="PIN-like_dom_sf"/>
</dbReference>
<dbReference type="RefSeq" id="WP_091829607.1">
    <property type="nucleotide sequence ID" value="NZ_FOAN01000001.1"/>
</dbReference>
<reference evidence="9" key="1">
    <citation type="submission" date="2016-10" db="EMBL/GenBank/DDBJ databases">
        <authorList>
            <person name="Varghese N."/>
            <person name="Submissions S."/>
        </authorList>
    </citation>
    <scope>NUCLEOTIDE SEQUENCE [LARGE SCALE GENOMIC DNA]</scope>
    <source>
        <strain evidence="9">LMG 26383,CCUG 61248,R- 45681</strain>
    </source>
</reference>
<dbReference type="GO" id="GO:0000287">
    <property type="term" value="F:magnesium ion binding"/>
    <property type="evidence" value="ECO:0007669"/>
    <property type="project" value="UniProtKB-UniRule"/>
</dbReference>
<keyword evidence="6" id="KW-0800">Toxin</keyword>
<comment type="cofactor">
    <cofactor evidence="6">
        <name>Mg(2+)</name>
        <dbReference type="ChEBI" id="CHEBI:18420"/>
    </cofactor>
</comment>
<keyword evidence="3 6" id="KW-0479">Metal-binding</keyword>
<dbReference type="STRING" id="1036779.SAMN04515666_101605"/>
<feature type="binding site" evidence="6">
    <location>
        <position position="7"/>
    </location>
    <ligand>
        <name>Mg(2+)</name>
        <dbReference type="ChEBI" id="CHEBI:18420"/>
    </ligand>
</feature>
<dbReference type="SUPFAM" id="SSF88723">
    <property type="entry name" value="PIN domain-like"/>
    <property type="match status" value="1"/>
</dbReference>
<dbReference type="OrthoDB" id="9798446at2"/>
<accession>A0A1H7HAA9</accession>
<protein>
    <recommendedName>
        <fullName evidence="6">Ribonuclease VapC</fullName>
        <shortName evidence="6">RNase VapC</shortName>
        <ecNumber evidence="6">3.1.-.-</ecNumber>
    </recommendedName>
    <alternativeName>
        <fullName evidence="6">Toxin VapC</fullName>
    </alternativeName>
</protein>
<dbReference type="HAMAP" id="MF_00265">
    <property type="entry name" value="VapC_Nob1"/>
    <property type="match status" value="1"/>
</dbReference>
<evidence type="ECO:0000256" key="5">
    <source>
        <dbReference type="ARBA" id="ARBA00022842"/>
    </source>
</evidence>
<evidence type="ECO:0000256" key="3">
    <source>
        <dbReference type="ARBA" id="ARBA00022723"/>
    </source>
</evidence>
<evidence type="ECO:0000256" key="1">
    <source>
        <dbReference type="ARBA" id="ARBA00022649"/>
    </source>
</evidence>
<dbReference type="InterPro" id="IPR022907">
    <property type="entry name" value="VapC_family"/>
</dbReference>
<keyword evidence="5 6" id="KW-0460">Magnesium</keyword>
<dbReference type="InterPro" id="IPR002716">
    <property type="entry name" value="PIN_dom"/>
</dbReference>
<dbReference type="GO" id="GO:0004540">
    <property type="term" value="F:RNA nuclease activity"/>
    <property type="evidence" value="ECO:0007669"/>
    <property type="project" value="InterPro"/>
</dbReference>
<dbReference type="EC" id="3.1.-.-" evidence="6"/>
<evidence type="ECO:0000256" key="2">
    <source>
        <dbReference type="ARBA" id="ARBA00022722"/>
    </source>
</evidence>
<evidence type="ECO:0000256" key="4">
    <source>
        <dbReference type="ARBA" id="ARBA00022801"/>
    </source>
</evidence>
<evidence type="ECO:0000259" key="7">
    <source>
        <dbReference type="Pfam" id="PF01850"/>
    </source>
</evidence>
<name>A0A1H7HAA9_9HYPH</name>
<keyword evidence="1 6" id="KW-1277">Toxin-antitoxin system</keyword>
<comment type="similarity">
    <text evidence="6">Belongs to the PINc/VapC protein family.</text>
</comment>
<dbReference type="InterPro" id="IPR044153">
    <property type="entry name" value="PIN_Pae0151-like"/>
</dbReference>
<dbReference type="CDD" id="cd09873">
    <property type="entry name" value="PIN_Pae0151-like"/>
    <property type="match status" value="1"/>
</dbReference>
<feature type="domain" description="PIN" evidence="7">
    <location>
        <begin position="5"/>
        <end position="125"/>
    </location>
</feature>
<feature type="binding site" evidence="6">
    <location>
        <position position="102"/>
    </location>
    <ligand>
        <name>Mg(2+)</name>
        <dbReference type="ChEBI" id="CHEBI:18420"/>
    </ligand>
</feature>
<keyword evidence="9" id="KW-1185">Reference proteome</keyword>
<proteinExistence type="inferred from homology"/>
<keyword evidence="4 6" id="KW-0378">Hydrolase</keyword>
<gene>
    <name evidence="6" type="primary">vapC</name>
    <name evidence="8" type="ORF">SAMN04515666_101605</name>
</gene>
<dbReference type="Pfam" id="PF01850">
    <property type="entry name" value="PIN"/>
    <property type="match status" value="1"/>
</dbReference>
<keyword evidence="2 6" id="KW-0540">Nuclease</keyword>
<dbReference type="Proteomes" id="UP000199664">
    <property type="component" value="Unassembled WGS sequence"/>
</dbReference>
<evidence type="ECO:0000256" key="6">
    <source>
        <dbReference type="HAMAP-Rule" id="MF_00265"/>
    </source>
</evidence>